<evidence type="ECO:0000256" key="2">
    <source>
        <dbReference type="SAM" id="Phobius"/>
    </source>
</evidence>
<dbReference type="InterPro" id="IPR038731">
    <property type="entry name" value="RgtA/B/C-like"/>
</dbReference>
<feature type="transmembrane region" description="Helical" evidence="2">
    <location>
        <begin position="98"/>
        <end position="117"/>
    </location>
</feature>
<keyword evidence="2" id="KW-0812">Transmembrane</keyword>
<evidence type="ECO:0000256" key="1">
    <source>
        <dbReference type="SAM" id="MobiDB-lite"/>
    </source>
</evidence>
<organism evidence="4 5">
    <name type="scientific">Leptonema illini DSM 21528</name>
    <dbReference type="NCBI Taxonomy" id="929563"/>
    <lineage>
        <taxon>Bacteria</taxon>
        <taxon>Pseudomonadati</taxon>
        <taxon>Spirochaetota</taxon>
        <taxon>Spirochaetia</taxon>
        <taxon>Leptospirales</taxon>
        <taxon>Leptospiraceae</taxon>
        <taxon>Leptonema</taxon>
    </lineage>
</organism>
<feature type="region of interest" description="Disordered" evidence="1">
    <location>
        <begin position="562"/>
        <end position="591"/>
    </location>
</feature>
<feature type="transmembrane region" description="Helical" evidence="2">
    <location>
        <begin position="123"/>
        <end position="143"/>
    </location>
</feature>
<dbReference type="RefSeq" id="WP_002774261.1">
    <property type="nucleotide sequence ID" value="NZ_JH597773.1"/>
</dbReference>
<keyword evidence="2" id="KW-1133">Transmembrane helix</keyword>
<dbReference type="Proteomes" id="UP000005737">
    <property type="component" value="Unassembled WGS sequence"/>
</dbReference>
<feature type="domain" description="Glycosyltransferase RgtA/B/C/D-like" evidence="3">
    <location>
        <begin position="84"/>
        <end position="220"/>
    </location>
</feature>
<dbReference type="AlphaFoldDB" id="H2CHA0"/>
<dbReference type="PROSITE" id="PS51257">
    <property type="entry name" value="PROKAR_LIPOPROTEIN"/>
    <property type="match status" value="1"/>
</dbReference>
<name>H2CHA0_9LEPT</name>
<keyword evidence="2" id="KW-0472">Membrane</keyword>
<evidence type="ECO:0000259" key="3">
    <source>
        <dbReference type="Pfam" id="PF13231"/>
    </source>
</evidence>
<evidence type="ECO:0000313" key="4">
    <source>
        <dbReference type="EMBL" id="EHQ07973.1"/>
    </source>
</evidence>
<dbReference type="EMBL" id="JH597773">
    <property type="protein sequence ID" value="EHQ07973.1"/>
    <property type="molecule type" value="Genomic_DNA"/>
</dbReference>
<feature type="transmembrane region" description="Helical" evidence="2">
    <location>
        <begin position="298"/>
        <end position="318"/>
    </location>
</feature>
<sequence length="591" mass="66961">MAALKTAFFRIKIKINGYPNTIILISSLLLACRGIYHLLLSLRWPLSLSPDATLLSMDAWMWLHGNVPYRDFFAINLPFSHIVHALGILAFGDTDTGLRLLNLSALLIAAFVSSLYLWRHSRLAAIVAFSLTLTLTAEASTFGQLQRETLLLPVWIGALWMIEKIIQAASYRLWIVWGALLGVSLLIKPTSFFFGAMLFFYFAIRTHGRNIRISWKESAITLTRTVLMAGCGLLVVFLVPVILGYPPDYLLLWKKNLDVFTYGIPLVPPSRLLFRPLTLHPENILNSWNKPYSIEGELVIGVFTLFHVAVLAAFVMYYRKDTEKLSLLFLVAGGYISYLIQRRGYAYHLIPVWHGLNLMLSVLIADFARKHQAREKKPSKGVFLKSSYFKYLAIFLMLLVLVRFRNSERVYSDTGFGYLLKPTTPPTIPIVAEINATANVLREKKPERRPSIQLLELNTLALGAVLGHDIEYASGFAVADPIVSSHPDASFFRKKLMTALKRRPPDLFVIALFRDSLEDVLKDAPEIRSFLEEHYYPYKRVNVQPEYLIFVHNDLSPYFPGTISTDSPSPETNGIPNSSKTIEAYTETNLH</sequence>
<feature type="transmembrane region" description="Helical" evidence="2">
    <location>
        <begin position="175"/>
        <end position="204"/>
    </location>
</feature>
<reference evidence="4 5" key="1">
    <citation type="submission" date="2011-10" db="EMBL/GenBank/DDBJ databases">
        <title>The Improved High-Quality Draft genome of Leptonema illini DSM 21528.</title>
        <authorList>
            <consortium name="US DOE Joint Genome Institute (JGI-PGF)"/>
            <person name="Lucas S."/>
            <person name="Copeland A."/>
            <person name="Lapidus A."/>
            <person name="Glavina del Rio T."/>
            <person name="Dalin E."/>
            <person name="Tice H."/>
            <person name="Bruce D."/>
            <person name="Goodwin L."/>
            <person name="Pitluck S."/>
            <person name="Peters L."/>
            <person name="Mikhailova N."/>
            <person name="Held B."/>
            <person name="Kyrpides N."/>
            <person name="Mavromatis K."/>
            <person name="Ivanova N."/>
            <person name="Markowitz V."/>
            <person name="Cheng J.-F."/>
            <person name="Hugenholtz P."/>
            <person name="Woyke T."/>
            <person name="Wu D."/>
            <person name="Gronow S."/>
            <person name="Wellnitz S."/>
            <person name="Brambilla E.-M."/>
            <person name="Klenk H.-P."/>
            <person name="Eisen J.A."/>
        </authorList>
    </citation>
    <scope>NUCLEOTIDE SEQUENCE [LARGE SCALE GENOMIC DNA]</scope>
    <source>
        <strain evidence="4 5">DSM 21528</strain>
    </source>
</reference>
<feature type="transmembrane region" description="Helical" evidence="2">
    <location>
        <begin position="225"/>
        <end position="245"/>
    </location>
</feature>
<evidence type="ECO:0000313" key="5">
    <source>
        <dbReference type="Proteomes" id="UP000005737"/>
    </source>
</evidence>
<protein>
    <recommendedName>
        <fullName evidence="3">Glycosyltransferase RgtA/B/C/D-like domain-containing protein</fullName>
    </recommendedName>
</protein>
<feature type="transmembrane region" description="Helical" evidence="2">
    <location>
        <begin position="388"/>
        <end position="404"/>
    </location>
</feature>
<gene>
    <name evidence="4" type="ORF">Lepil_3313</name>
</gene>
<keyword evidence="5" id="KW-1185">Reference proteome</keyword>
<dbReference type="Pfam" id="PF13231">
    <property type="entry name" value="PMT_2"/>
    <property type="match status" value="1"/>
</dbReference>
<feature type="transmembrane region" description="Helical" evidence="2">
    <location>
        <begin position="21"/>
        <end position="39"/>
    </location>
</feature>
<feature type="transmembrane region" description="Helical" evidence="2">
    <location>
        <begin position="347"/>
        <end position="368"/>
    </location>
</feature>
<feature type="transmembrane region" description="Helical" evidence="2">
    <location>
        <begin position="325"/>
        <end position="341"/>
    </location>
</feature>
<proteinExistence type="predicted"/>
<accession>H2CHA0</accession>
<dbReference type="STRING" id="183.GCA_002009735_00423"/>
<dbReference type="HOGENOM" id="CLU_461377_0_0_12"/>